<dbReference type="RefSeq" id="XP_043046985.1">
    <property type="nucleotide sequence ID" value="XM_043194200.1"/>
</dbReference>
<feature type="transmembrane region" description="Helical" evidence="7">
    <location>
        <begin position="251"/>
        <end position="274"/>
    </location>
</feature>
<evidence type="ECO:0000256" key="5">
    <source>
        <dbReference type="ARBA" id="ARBA00022989"/>
    </source>
</evidence>
<dbReference type="GeneID" id="66116854"/>
<organism evidence="11 12">
    <name type="scientific">Scheffersomyces spartinae</name>
    <dbReference type="NCBI Taxonomy" id="45513"/>
    <lineage>
        <taxon>Eukaryota</taxon>
        <taxon>Fungi</taxon>
        <taxon>Dikarya</taxon>
        <taxon>Ascomycota</taxon>
        <taxon>Saccharomycotina</taxon>
        <taxon>Pichiomycetes</taxon>
        <taxon>Debaryomycetaceae</taxon>
        <taxon>Scheffersomyces</taxon>
    </lineage>
</organism>
<dbReference type="InterPro" id="IPR011642">
    <property type="entry name" value="Gate_dom"/>
</dbReference>
<evidence type="ECO:0000256" key="1">
    <source>
        <dbReference type="ARBA" id="ARBA00004651"/>
    </source>
</evidence>
<dbReference type="Proteomes" id="UP000790833">
    <property type="component" value="Unassembled WGS sequence"/>
</dbReference>
<keyword evidence="4 7" id="KW-0812">Transmembrane</keyword>
<dbReference type="EMBL" id="JAHMUF010000030">
    <property type="protein sequence ID" value="KAG7191433.1"/>
    <property type="molecule type" value="Genomic_DNA"/>
</dbReference>
<feature type="transmembrane region" description="Helical" evidence="7">
    <location>
        <begin position="191"/>
        <end position="211"/>
    </location>
</feature>
<dbReference type="Pfam" id="PF07662">
    <property type="entry name" value="Nucleos_tra2_C"/>
    <property type="match status" value="1"/>
</dbReference>
<accession>A0A9P7V4Y5</accession>
<feature type="transmembrane region" description="Helical" evidence="7">
    <location>
        <begin position="59"/>
        <end position="79"/>
    </location>
</feature>
<evidence type="ECO:0000259" key="10">
    <source>
        <dbReference type="Pfam" id="PF07670"/>
    </source>
</evidence>
<feature type="transmembrane region" description="Helical" evidence="7">
    <location>
        <begin position="167"/>
        <end position="184"/>
    </location>
</feature>
<protein>
    <submittedName>
        <fullName evidence="11">Uncharacterized protein</fullName>
    </submittedName>
</protein>
<comment type="similarity">
    <text evidence="2">Belongs to the concentrative nucleoside transporter (CNT) (TC 2.A.41) family.</text>
</comment>
<keyword evidence="6 7" id="KW-0472">Membrane</keyword>
<dbReference type="InterPro" id="IPR002668">
    <property type="entry name" value="CNT_N_dom"/>
</dbReference>
<evidence type="ECO:0000259" key="9">
    <source>
        <dbReference type="Pfam" id="PF07662"/>
    </source>
</evidence>
<evidence type="ECO:0000256" key="2">
    <source>
        <dbReference type="ARBA" id="ARBA00009033"/>
    </source>
</evidence>
<evidence type="ECO:0000256" key="4">
    <source>
        <dbReference type="ARBA" id="ARBA00022692"/>
    </source>
</evidence>
<feature type="transmembrane region" description="Helical" evidence="7">
    <location>
        <begin position="425"/>
        <end position="442"/>
    </location>
</feature>
<feature type="transmembrane region" description="Helical" evidence="7">
    <location>
        <begin position="551"/>
        <end position="572"/>
    </location>
</feature>
<dbReference type="InterPro" id="IPR008276">
    <property type="entry name" value="C_nuclsd_transpt"/>
</dbReference>
<feature type="transmembrane region" description="Helical" evidence="7">
    <location>
        <begin position="511"/>
        <end position="531"/>
    </location>
</feature>
<evidence type="ECO:0000256" key="3">
    <source>
        <dbReference type="ARBA" id="ARBA00022475"/>
    </source>
</evidence>
<dbReference type="GO" id="GO:0015293">
    <property type="term" value="F:symporter activity"/>
    <property type="evidence" value="ECO:0007669"/>
    <property type="project" value="TreeGrafter"/>
</dbReference>
<gene>
    <name evidence="11" type="ORF">KQ657_003480</name>
</gene>
<dbReference type="InterPro" id="IPR011657">
    <property type="entry name" value="CNT_C_dom"/>
</dbReference>
<dbReference type="OrthoDB" id="6075923at2759"/>
<reference evidence="11" key="1">
    <citation type="submission" date="2021-03" db="EMBL/GenBank/DDBJ databases">
        <authorList>
            <person name="Palmer J.M."/>
        </authorList>
    </citation>
    <scope>NUCLEOTIDE SEQUENCE</scope>
    <source>
        <strain evidence="11">ARV_011</strain>
    </source>
</reference>
<comment type="caution">
    <text evidence="11">The sequence shown here is derived from an EMBL/GenBank/DDBJ whole genome shotgun (WGS) entry which is preliminary data.</text>
</comment>
<evidence type="ECO:0000313" key="12">
    <source>
        <dbReference type="Proteomes" id="UP000790833"/>
    </source>
</evidence>
<dbReference type="AlphaFoldDB" id="A0A9P7V4Y5"/>
<dbReference type="PANTHER" id="PTHR10590">
    <property type="entry name" value="SODIUM/NUCLEOSIDE COTRANSPORTER"/>
    <property type="match status" value="1"/>
</dbReference>
<dbReference type="GO" id="GO:0005337">
    <property type="term" value="F:nucleoside transmembrane transporter activity"/>
    <property type="evidence" value="ECO:0007669"/>
    <property type="project" value="InterPro"/>
</dbReference>
<dbReference type="GO" id="GO:0005886">
    <property type="term" value="C:plasma membrane"/>
    <property type="evidence" value="ECO:0007669"/>
    <property type="project" value="UniProtKB-SubCell"/>
</dbReference>
<evidence type="ECO:0000256" key="7">
    <source>
        <dbReference type="SAM" id="Phobius"/>
    </source>
</evidence>
<feature type="transmembrane region" description="Helical" evidence="7">
    <location>
        <begin position="135"/>
        <end position="155"/>
    </location>
</feature>
<dbReference type="Pfam" id="PF07670">
    <property type="entry name" value="Gate"/>
    <property type="match status" value="1"/>
</dbReference>
<feature type="domain" description="Nucleoside transporter/FeoB GTPase Gate" evidence="10">
    <location>
        <begin position="253"/>
        <end position="350"/>
    </location>
</feature>
<feature type="domain" description="Concentrative nucleoside transporter C-terminal" evidence="9">
    <location>
        <begin position="357"/>
        <end position="569"/>
    </location>
</feature>
<name>A0A9P7V4Y5_9ASCO</name>
<feature type="transmembrane region" description="Helical" evidence="7">
    <location>
        <begin position="91"/>
        <end position="115"/>
    </location>
</feature>
<evidence type="ECO:0000256" key="6">
    <source>
        <dbReference type="ARBA" id="ARBA00023136"/>
    </source>
</evidence>
<feature type="transmembrane region" description="Helical" evidence="7">
    <location>
        <begin position="286"/>
        <end position="308"/>
    </location>
</feature>
<comment type="subcellular location">
    <subcellularLocation>
        <location evidence="1">Cell membrane</location>
        <topology evidence="1">Multi-pass membrane protein</topology>
    </subcellularLocation>
</comment>
<feature type="transmembrane region" description="Helical" evidence="7">
    <location>
        <begin position="328"/>
        <end position="350"/>
    </location>
</feature>
<proteinExistence type="inferred from homology"/>
<dbReference type="PANTHER" id="PTHR10590:SF4">
    <property type="entry name" value="SOLUTE CARRIER FAMILY 28 MEMBER 3"/>
    <property type="match status" value="1"/>
</dbReference>
<keyword evidence="3" id="KW-1003">Cell membrane</keyword>
<evidence type="ECO:0000313" key="11">
    <source>
        <dbReference type="EMBL" id="KAG7191433.1"/>
    </source>
</evidence>
<feature type="domain" description="Concentrative nucleoside transporter N-terminal" evidence="8">
    <location>
        <begin position="172"/>
        <end position="242"/>
    </location>
</feature>
<evidence type="ECO:0000259" key="8">
    <source>
        <dbReference type="Pfam" id="PF01773"/>
    </source>
</evidence>
<dbReference type="Pfam" id="PF01773">
    <property type="entry name" value="Nucleos_tra2_N"/>
    <property type="match status" value="1"/>
</dbReference>
<keyword evidence="5 7" id="KW-1133">Transmembrane helix</keyword>
<keyword evidence="12" id="KW-1185">Reference proteome</keyword>
<sequence>MARLINEEEKKVNPILDVKSNDQVDLEANEVSQEYSDDNTSTQAGWKAKLKSKVPHSRLIIHILIGMLFTGWWLAIVIQDKQRHKWLIPTVIYGMIMVRLITWHWKILPVIMRYVFAIWSKATDIVKNKLLKSDLLKISAGVVVVVGAIALGVFIPSETSYSKRKDRVVSFAGLFFFIFLMFLSSKHKSKIQWRTILVAVLLQYIIALFVLRTKAGYDIFKFISDLARQLLSRAKDGVAFLTNLKVANLGMFFFGVLPAVIFFVAVVHIVSYYGAIQWAIIKFAKFFFWALGISGAESITTAASPFIGMGESAILIKDFLPYLTKAELHQIMTAGFATISGSVLVGYIGLGLNAQALVSSCVMSIPASVCTSKLRYPETEEPLTAKTVEFPPKDENEEVSENVLQEFSKGATLGLEIAKSMMTQCLCIIGLVYLINAILTWWGSFLNIPSLTLELLFSYLFYPLTFFLGPPREEIWKISKLIATKFVQNEYVAYSMLKSDDRYANLSDRGVLIATYALCGFANFGSVGITLGVFNTLTKGKRTKDVAENCISALLTGFMATMMSACIAGMVAHDLSMFSKN</sequence>